<organism evidence="1 2">
    <name type="scientific">Hymenobacter armeniacus</name>
    <dbReference type="NCBI Taxonomy" id="2771358"/>
    <lineage>
        <taxon>Bacteria</taxon>
        <taxon>Pseudomonadati</taxon>
        <taxon>Bacteroidota</taxon>
        <taxon>Cytophagia</taxon>
        <taxon>Cytophagales</taxon>
        <taxon>Hymenobacteraceae</taxon>
        <taxon>Hymenobacter</taxon>
    </lineage>
</organism>
<reference evidence="1 2" key="1">
    <citation type="submission" date="2020-09" db="EMBL/GenBank/DDBJ databases">
        <authorList>
            <person name="Kim M.K."/>
        </authorList>
    </citation>
    <scope>NUCLEOTIDE SEQUENCE [LARGE SCALE GENOMIC DNA]</scope>
    <source>
        <strain evidence="1 2">BT189</strain>
    </source>
</reference>
<evidence type="ECO:0000313" key="2">
    <source>
        <dbReference type="Proteomes" id="UP000606003"/>
    </source>
</evidence>
<proteinExistence type="predicted"/>
<dbReference type="Proteomes" id="UP000606003">
    <property type="component" value="Unassembled WGS sequence"/>
</dbReference>
<sequence length="171" mass="18689">MPVITEKSVGKARIGMPITQLRELYKGCTFSPAHMLAYGFDDTAAKPNGVMVKSGSRQLFLYFADWQTKKKVACLLAFHPAYKTATGIHVGSTSGQLKVALPAVTVGPNELMTEMQIAAVDRSEGGEEKQPIIQYVFNKQGFLGKNKDSIEPSEIAVLNAKISWIQVFPNP</sequence>
<protein>
    <submittedName>
        <fullName evidence="1">Uncharacterized protein</fullName>
    </submittedName>
</protein>
<dbReference type="EMBL" id="JACXAC010000006">
    <property type="protein sequence ID" value="MBD2724161.1"/>
    <property type="molecule type" value="Genomic_DNA"/>
</dbReference>
<keyword evidence="2" id="KW-1185">Reference proteome</keyword>
<gene>
    <name evidence="1" type="ORF">IC234_18685</name>
</gene>
<evidence type="ECO:0000313" key="1">
    <source>
        <dbReference type="EMBL" id="MBD2724161.1"/>
    </source>
</evidence>
<accession>A0ABR8JW21</accession>
<comment type="caution">
    <text evidence="1">The sequence shown here is derived from an EMBL/GenBank/DDBJ whole genome shotgun (WGS) entry which is preliminary data.</text>
</comment>
<name>A0ABR8JW21_9BACT</name>